<dbReference type="Proteomes" id="UP000807469">
    <property type="component" value="Unassembled WGS sequence"/>
</dbReference>
<keyword evidence="3" id="KW-1185">Reference proteome</keyword>
<feature type="transmembrane region" description="Helical" evidence="1">
    <location>
        <begin position="47"/>
        <end position="71"/>
    </location>
</feature>
<evidence type="ECO:0000313" key="3">
    <source>
        <dbReference type="Proteomes" id="UP000807469"/>
    </source>
</evidence>
<keyword evidence="1" id="KW-1133">Transmembrane helix</keyword>
<feature type="transmembrane region" description="Helical" evidence="1">
    <location>
        <begin position="14"/>
        <end position="35"/>
    </location>
</feature>
<sequence>MESFDVGSFHGPLFLGYLFNTTLLGIIMTQGYLYYTTYKDDNWWIKGAVTALMVANIVNTTFVTAFLYQVLITFFNDPLQSIQLNWRMCFNTLLRIKTVNVVNEYVVAISGEIFQSTLL</sequence>
<dbReference type="AlphaFoldDB" id="A0A9P6CWW5"/>
<dbReference type="PANTHER" id="PTHR40465:SF1">
    <property type="entry name" value="DUF6534 DOMAIN-CONTAINING PROTEIN"/>
    <property type="match status" value="1"/>
</dbReference>
<dbReference type="PANTHER" id="PTHR40465">
    <property type="entry name" value="CHROMOSOME 1, WHOLE GENOME SHOTGUN SEQUENCE"/>
    <property type="match status" value="1"/>
</dbReference>
<evidence type="ECO:0000313" key="2">
    <source>
        <dbReference type="EMBL" id="KAF9483396.1"/>
    </source>
</evidence>
<evidence type="ECO:0000256" key="1">
    <source>
        <dbReference type="SAM" id="Phobius"/>
    </source>
</evidence>
<comment type="caution">
    <text evidence="2">The sequence shown here is derived from an EMBL/GenBank/DDBJ whole genome shotgun (WGS) entry which is preliminary data.</text>
</comment>
<proteinExistence type="predicted"/>
<gene>
    <name evidence="2" type="ORF">BDN70DRAFT_317243</name>
</gene>
<organism evidence="2 3">
    <name type="scientific">Pholiota conissans</name>
    <dbReference type="NCBI Taxonomy" id="109636"/>
    <lineage>
        <taxon>Eukaryota</taxon>
        <taxon>Fungi</taxon>
        <taxon>Dikarya</taxon>
        <taxon>Basidiomycota</taxon>
        <taxon>Agaricomycotina</taxon>
        <taxon>Agaricomycetes</taxon>
        <taxon>Agaricomycetidae</taxon>
        <taxon>Agaricales</taxon>
        <taxon>Agaricineae</taxon>
        <taxon>Strophariaceae</taxon>
        <taxon>Pholiota</taxon>
    </lineage>
</organism>
<accession>A0A9P6CWW5</accession>
<name>A0A9P6CWW5_9AGAR</name>
<dbReference type="OrthoDB" id="3046394at2759"/>
<dbReference type="EMBL" id="MU155154">
    <property type="protein sequence ID" value="KAF9483396.1"/>
    <property type="molecule type" value="Genomic_DNA"/>
</dbReference>
<keyword evidence="1" id="KW-0472">Membrane</keyword>
<reference evidence="2" key="1">
    <citation type="submission" date="2020-11" db="EMBL/GenBank/DDBJ databases">
        <authorList>
            <consortium name="DOE Joint Genome Institute"/>
            <person name="Ahrendt S."/>
            <person name="Riley R."/>
            <person name="Andreopoulos W."/>
            <person name="Labutti K."/>
            <person name="Pangilinan J."/>
            <person name="Ruiz-Duenas F.J."/>
            <person name="Barrasa J.M."/>
            <person name="Sanchez-Garcia M."/>
            <person name="Camarero S."/>
            <person name="Miyauchi S."/>
            <person name="Serrano A."/>
            <person name="Linde D."/>
            <person name="Babiker R."/>
            <person name="Drula E."/>
            <person name="Ayuso-Fernandez I."/>
            <person name="Pacheco R."/>
            <person name="Padilla G."/>
            <person name="Ferreira P."/>
            <person name="Barriuso J."/>
            <person name="Kellner H."/>
            <person name="Castanera R."/>
            <person name="Alfaro M."/>
            <person name="Ramirez L."/>
            <person name="Pisabarro A.G."/>
            <person name="Kuo A."/>
            <person name="Tritt A."/>
            <person name="Lipzen A."/>
            <person name="He G."/>
            <person name="Yan M."/>
            <person name="Ng V."/>
            <person name="Cullen D."/>
            <person name="Martin F."/>
            <person name="Rosso M.-N."/>
            <person name="Henrissat B."/>
            <person name="Hibbett D."/>
            <person name="Martinez A.T."/>
            <person name="Grigoriev I.V."/>
        </authorList>
    </citation>
    <scope>NUCLEOTIDE SEQUENCE</scope>
    <source>
        <strain evidence="2">CIRM-BRFM 674</strain>
    </source>
</reference>
<protein>
    <submittedName>
        <fullName evidence="2">Uncharacterized protein</fullName>
    </submittedName>
</protein>
<keyword evidence="1" id="KW-0812">Transmembrane</keyword>